<evidence type="ECO:0000313" key="4">
    <source>
        <dbReference type="Proteomes" id="UP000177416"/>
    </source>
</evidence>
<dbReference type="CDD" id="cd03801">
    <property type="entry name" value="GT4_PimA-like"/>
    <property type="match status" value="1"/>
</dbReference>
<sequence length="337" mass="38635">MIIGFYNPYFDGFGGGERYTLTLASHWSKLHEVHLFWDDENIISESSQRLNLDLSRVKVVRNIFREQNLFKKLFLTQKYDVIFFLTDGSIPTSLARHNILHVQIPFPIFLHASWKLSRYSAIVANSNFTKYRMDPRVGKRAQVIYPPVSIKDFVPAKKEKLIISVGRFNPLKKQDVLIEAFKKMHERDFRLVLAGGLLPADRDYFSSLKNKAAKGVELVPNIPFKELQSLYGKAMVYWHAAGFGESDPTHMEHFGITTVEAMAAGCIPVVFNGGGQSEIIEEEKSGFLWNTPDELIKKTENIRVTNNIVSAVREKARAFDTDVFKKKFDQLLMRLVQ</sequence>
<evidence type="ECO:0000313" key="3">
    <source>
        <dbReference type="EMBL" id="OGG14555.1"/>
    </source>
</evidence>
<dbReference type="Pfam" id="PF00534">
    <property type="entry name" value="Glycos_transf_1"/>
    <property type="match status" value="1"/>
</dbReference>
<evidence type="ECO:0008006" key="5">
    <source>
        <dbReference type="Google" id="ProtNLM"/>
    </source>
</evidence>
<dbReference type="InterPro" id="IPR001296">
    <property type="entry name" value="Glyco_trans_1"/>
</dbReference>
<feature type="domain" description="Glycosyltransferase subfamily 4-like N-terminal" evidence="2">
    <location>
        <begin position="13"/>
        <end position="150"/>
    </location>
</feature>
<feature type="domain" description="Glycosyl transferase family 1" evidence="1">
    <location>
        <begin position="154"/>
        <end position="297"/>
    </location>
</feature>
<protein>
    <recommendedName>
        <fullName evidence="5">Glycosyl transferase family 1 domain-containing protein</fullName>
    </recommendedName>
</protein>
<dbReference type="Gene3D" id="3.40.50.2000">
    <property type="entry name" value="Glycogen Phosphorylase B"/>
    <property type="match status" value="2"/>
</dbReference>
<evidence type="ECO:0000259" key="2">
    <source>
        <dbReference type="Pfam" id="PF13439"/>
    </source>
</evidence>
<proteinExistence type="predicted"/>
<reference evidence="3 4" key="1">
    <citation type="journal article" date="2016" name="Nat. Commun.">
        <title>Thousands of microbial genomes shed light on interconnected biogeochemical processes in an aquifer system.</title>
        <authorList>
            <person name="Anantharaman K."/>
            <person name="Brown C.T."/>
            <person name="Hug L.A."/>
            <person name="Sharon I."/>
            <person name="Castelle C.J."/>
            <person name="Probst A.J."/>
            <person name="Thomas B.C."/>
            <person name="Singh A."/>
            <person name="Wilkins M.J."/>
            <person name="Karaoz U."/>
            <person name="Brodie E.L."/>
            <person name="Williams K.H."/>
            <person name="Hubbard S.S."/>
            <person name="Banfield J.F."/>
        </authorList>
    </citation>
    <scope>NUCLEOTIDE SEQUENCE [LARGE SCALE GENOMIC DNA]</scope>
</reference>
<dbReference type="EMBL" id="MFJJ01000015">
    <property type="protein sequence ID" value="OGG14555.1"/>
    <property type="molecule type" value="Genomic_DNA"/>
</dbReference>
<dbReference type="PANTHER" id="PTHR45919:SF1">
    <property type="entry name" value="GDP-MAN:MAN(3)GLCNAC(2)-PP-DOL ALPHA-1,2-MANNOSYLTRANSFERASE"/>
    <property type="match status" value="1"/>
</dbReference>
<organism evidence="3 4">
    <name type="scientific">Candidatus Gottesmanbacteria bacterium RIFCSPHIGHO2_01_FULL_46_14</name>
    <dbReference type="NCBI Taxonomy" id="1798380"/>
    <lineage>
        <taxon>Bacteria</taxon>
        <taxon>Candidatus Gottesmaniibacteriota</taxon>
    </lineage>
</organism>
<accession>A0A1F5ZQE1</accession>
<dbReference type="SUPFAM" id="SSF53756">
    <property type="entry name" value="UDP-Glycosyltransferase/glycogen phosphorylase"/>
    <property type="match status" value="1"/>
</dbReference>
<evidence type="ECO:0000259" key="1">
    <source>
        <dbReference type="Pfam" id="PF00534"/>
    </source>
</evidence>
<dbReference type="InterPro" id="IPR038013">
    <property type="entry name" value="ALG11"/>
</dbReference>
<dbReference type="GO" id="GO:0006487">
    <property type="term" value="P:protein N-linked glycosylation"/>
    <property type="evidence" value="ECO:0007669"/>
    <property type="project" value="TreeGrafter"/>
</dbReference>
<dbReference type="InterPro" id="IPR028098">
    <property type="entry name" value="Glyco_trans_4-like_N"/>
</dbReference>
<comment type="caution">
    <text evidence="3">The sequence shown here is derived from an EMBL/GenBank/DDBJ whole genome shotgun (WGS) entry which is preliminary data.</text>
</comment>
<dbReference type="PANTHER" id="PTHR45919">
    <property type="entry name" value="GDP-MAN:MAN(3)GLCNAC(2)-PP-DOL ALPHA-1,2-MANNOSYLTRANSFERASE"/>
    <property type="match status" value="1"/>
</dbReference>
<dbReference type="Proteomes" id="UP000177416">
    <property type="component" value="Unassembled WGS sequence"/>
</dbReference>
<dbReference type="GO" id="GO:0016020">
    <property type="term" value="C:membrane"/>
    <property type="evidence" value="ECO:0007669"/>
    <property type="project" value="TreeGrafter"/>
</dbReference>
<name>A0A1F5ZQE1_9BACT</name>
<dbReference type="GO" id="GO:0004377">
    <property type="term" value="F:GDP-Man:Man(3)GlcNAc(2)-PP-Dol alpha-1,2-mannosyltransferase activity"/>
    <property type="evidence" value="ECO:0007669"/>
    <property type="project" value="InterPro"/>
</dbReference>
<gene>
    <name evidence="3" type="ORF">A2875_02050</name>
</gene>
<dbReference type="Pfam" id="PF13439">
    <property type="entry name" value="Glyco_transf_4"/>
    <property type="match status" value="1"/>
</dbReference>
<dbReference type="AlphaFoldDB" id="A0A1F5ZQE1"/>